<dbReference type="Proteomes" id="UP000186922">
    <property type="component" value="Unassembled WGS sequence"/>
</dbReference>
<protein>
    <submittedName>
        <fullName evidence="2">Uncharacterized protein</fullName>
    </submittedName>
</protein>
<organism evidence="2 3">
    <name type="scientific">Ramazzottius varieornatus</name>
    <name type="common">Water bear</name>
    <name type="synonym">Tardigrade</name>
    <dbReference type="NCBI Taxonomy" id="947166"/>
    <lineage>
        <taxon>Eukaryota</taxon>
        <taxon>Metazoa</taxon>
        <taxon>Ecdysozoa</taxon>
        <taxon>Tardigrada</taxon>
        <taxon>Eutardigrada</taxon>
        <taxon>Parachela</taxon>
        <taxon>Hypsibioidea</taxon>
        <taxon>Ramazzottiidae</taxon>
        <taxon>Ramazzottius</taxon>
    </lineage>
</organism>
<dbReference type="InterPro" id="IPR028082">
    <property type="entry name" value="Peripla_BP_I"/>
</dbReference>
<dbReference type="SUPFAM" id="SSF53822">
    <property type="entry name" value="Periplasmic binding protein-like I"/>
    <property type="match status" value="1"/>
</dbReference>
<name>A0A1D1UVV4_RAMVA</name>
<keyword evidence="1" id="KW-0812">Transmembrane</keyword>
<keyword evidence="1" id="KW-1133">Transmembrane helix</keyword>
<dbReference type="AlphaFoldDB" id="A0A1D1UVV4"/>
<dbReference type="EMBL" id="BDGG01000002">
    <property type="protein sequence ID" value="GAU92605.1"/>
    <property type="molecule type" value="Genomic_DNA"/>
</dbReference>
<comment type="caution">
    <text evidence="2">The sequence shown here is derived from an EMBL/GenBank/DDBJ whole genome shotgun (WGS) entry which is preliminary data.</text>
</comment>
<keyword evidence="3" id="KW-1185">Reference proteome</keyword>
<reference evidence="2 3" key="1">
    <citation type="journal article" date="2016" name="Nat. Commun.">
        <title>Extremotolerant tardigrade genome and improved radiotolerance of human cultured cells by tardigrade-unique protein.</title>
        <authorList>
            <person name="Hashimoto T."/>
            <person name="Horikawa D.D."/>
            <person name="Saito Y."/>
            <person name="Kuwahara H."/>
            <person name="Kozuka-Hata H."/>
            <person name="Shin-I T."/>
            <person name="Minakuchi Y."/>
            <person name="Ohishi K."/>
            <person name="Motoyama A."/>
            <person name="Aizu T."/>
            <person name="Enomoto A."/>
            <person name="Kondo K."/>
            <person name="Tanaka S."/>
            <person name="Hara Y."/>
            <person name="Koshikawa S."/>
            <person name="Sagara H."/>
            <person name="Miura T."/>
            <person name="Yokobori S."/>
            <person name="Miyagawa K."/>
            <person name="Suzuki Y."/>
            <person name="Kubo T."/>
            <person name="Oyama M."/>
            <person name="Kohara Y."/>
            <person name="Fujiyama A."/>
            <person name="Arakawa K."/>
            <person name="Katayama T."/>
            <person name="Toyoda A."/>
            <person name="Kunieda T."/>
        </authorList>
    </citation>
    <scope>NUCLEOTIDE SEQUENCE [LARGE SCALE GENOMIC DNA]</scope>
    <source>
        <strain evidence="2 3">YOKOZUNA-1</strain>
    </source>
</reference>
<gene>
    <name evidence="2" type="primary">RvY_04662-1</name>
    <name evidence="2" type="synonym">RvY_04662.1</name>
    <name evidence="2" type="ORF">RvY_04662</name>
</gene>
<accession>A0A1D1UVV4</accession>
<evidence type="ECO:0000313" key="3">
    <source>
        <dbReference type="Proteomes" id="UP000186922"/>
    </source>
</evidence>
<feature type="transmembrane region" description="Helical" evidence="1">
    <location>
        <begin position="143"/>
        <end position="161"/>
    </location>
</feature>
<evidence type="ECO:0000256" key="1">
    <source>
        <dbReference type="SAM" id="Phobius"/>
    </source>
</evidence>
<proteinExistence type="predicted"/>
<dbReference type="Gene3D" id="3.40.50.2300">
    <property type="match status" value="1"/>
</dbReference>
<sequence>MAAQELNMTSGDFIPGESFLDTTDFADTGVRSAAESVIVIRSPQYPWSRATDMLTKVMARRAFLSGSNQTVSLESQYNEMMITCHEAAHTVIKMAYQYNSAERRLRPENPNAIRWKSGSPPLHRPICGLQNDLCVSSLRTTTLIASSVTCVAVVAVLTIVVQQM</sequence>
<evidence type="ECO:0000313" key="2">
    <source>
        <dbReference type="EMBL" id="GAU92605.1"/>
    </source>
</evidence>
<keyword evidence="1" id="KW-0472">Membrane</keyword>